<sequence>MIFDTHTHYDDEAFDGDREEVLSSIREQGVLRFVNVSAEWTSLEKTRKLTEGRREAYAAYGIHPDNVGELNDQRFEELKTYCQRQECVAVGEIGLDYHWNVESRETQIHWFKRQLALARELKLPIIIHSRDAAADTMEIARCEDIGKIGGVVHCYSYSAEQAKEYVDMGMYIGIGGVLTFKNTRKLRQVVEVVPLERIVLETDCPYLAPEPNRGRRNNSAYLKYVAEAIAGIKGITPEETEAVTWENACRMYGLPAEVDLV</sequence>
<dbReference type="OrthoDB" id="9810005at2"/>
<dbReference type="PANTHER" id="PTHR46124">
    <property type="entry name" value="D-AMINOACYL-TRNA DEACYLASE"/>
    <property type="match status" value="1"/>
</dbReference>
<feature type="binding site" evidence="3">
    <location>
        <position position="8"/>
    </location>
    <ligand>
        <name>a divalent metal cation</name>
        <dbReference type="ChEBI" id="CHEBI:60240"/>
        <label>1</label>
    </ligand>
</feature>
<feature type="binding site" evidence="3">
    <location>
        <position position="128"/>
    </location>
    <ligand>
        <name>a divalent metal cation</name>
        <dbReference type="ChEBI" id="CHEBI:60240"/>
        <label>2</label>
    </ligand>
</feature>
<dbReference type="eggNOG" id="COG0084">
    <property type="taxonomic scope" value="Bacteria"/>
</dbReference>
<dbReference type="Pfam" id="PF01026">
    <property type="entry name" value="TatD_DNase"/>
    <property type="match status" value="1"/>
</dbReference>
<dbReference type="CDD" id="cd01310">
    <property type="entry name" value="TatD_DNAse"/>
    <property type="match status" value="1"/>
</dbReference>
<dbReference type="EMBL" id="CM001487">
    <property type="protein sequence ID" value="EIM57208.1"/>
    <property type="molecule type" value="Genomic_DNA"/>
</dbReference>
<gene>
    <name evidence="4" type="ORF">EubceDRAFT1_1397</name>
</gene>
<evidence type="ECO:0000313" key="5">
    <source>
        <dbReference type="Proteomes" id="UP000005753"/>
    </source>
</evidence>
<dbReference type="InterPro" id="IPR001130">
    <property type="entry name" value="TatD-like"/>
</dbReference>
<dbReference type="GO" id="GO:0016788">
    <property type="term" value="F:hydrolase activity, acting on ester bonds"/>
    <property type="evidence" value="ECO:0007669"/>
    <property type="project" value="InterPro"/>
</dbReference>
<proteinExistence type="predicted"/>
<feature type="binding site" evidence="3">
    <location>
        <position position="203"/>
    </location>
    <ligand>
        <name>a divalent metal cation</name>
        <dbReference type="ChEBI" id="CHEBI:60240"/>
        <label>1</label>
    </ligand>
</feature>
<dbReference type="SUPFAM" id="SSF51556">
    <property type="entry name" value="Metallo-dependent hydrolases"/>
    <property type="match status" value="1"/>
</dbReference>
<dbReference type="STRING" id="633697.EubceDRAFT1_1397"/>
<dbReference type="PANTHER" id="PTHR46124:SF2">
    <property type="entry name" value="D-AMINOACYL-TRNA DEACYLASE"/>
    <property type="match status" value="1"/>
</dbReference>
<dbReference type="Gene3D" id="3.20.20.140">
    <property type="entry name" value="Metal-dependent hydrolases"/>
    <property type="match status" value="1"/>
</dbReference>
<dbReference type="InterPro" id="IPR032466">
    <property type="entry name" value="Metal_Hydrolase"/>
</dbReference>
<dbReference type="GO" id="GO:0046872">
    <property type="term" value="F:metal ion binding"/>
    <property type="evidence" value="ECO:0007669"/>
    <property type="project" value="UniProtKB-KW"/>
</dbReference>
<dbReference type="Proteomes" id="UP000005753">
    <property type="component" value="Chromosome"/>
</dbReference>
<name>I5ATT5_EUBC6</name>
<dbReference type="PIRSF" id="PIRSF005902">
    <property type="entry name" value="DNase_TatD"/>
    <property type="match status" value="1"/>
</dbReference>
<evidence type="ECO:0000256" key="2">
    <source>
        <dbReference type="ARBA" id="ARBA00022801"/>
    </source>
</evidence>
<dbReference type="AlphaFoldDB" id="I5ATT5"/>
<evidence type="ECO:0000256" key="3">
    <source>
        <dbReference type="PIRSR" id="PIRSR005902-1"/>
    </source>
</evidence>
<dbReference type="HOGENOM" id="CLU_031506_4_0_9"/>
<evidence type="ECO:0000256" key="1">
    <source>
        <dbReference type="ARBA" id="ARBA00022723"/>
    </source>
</evidence>
<keyword evidence="2 4" id="KW-0378">Hydrolase</keyword>
<dbReference type="GO" id="GO:0004536">
    <property type="term" value="F:DNA nuclease activity"/>
    <property type="evidence" value="ECO:0007669"/>
    <property type="project" value="InterPro"/>
</dbReference>
<evidence type="ECO:0000313" key="4">
    <source>
        <dbReference type="EMBL" id="EIM57208.1"/>
    </source>
</evidence>
<reference evidence="4 5" key="1">
    <citation type="submission" date="2010-08" db="EMBL/GenBank/DDBJ databases">
        <authorList>
            <consortium name="US DOE Joint Genome Institute (JGI-PGF)"/>
            <person name="Lucas S."/>
            <person name="Copeland A."/>
            <person name="Lapidus A."/>
            <person name="Cheng J.-F."/>
            <person name="Bruce D."/>
            <person name="Goodwin L."/>
            <person name="Pitluck S."/>
            <person name="Land M.L."/>
            <person name="Hauser L."/>
            <person name="Chang Y.-J."/>
            <person name="Anderson I.J."/>
            <person name="Johnson E."/>
            <person name="Mulhopadhyay B."/>
            <person name="Kyrpides N."/>
            <person name="Woyke T.J."/>
        </authorList>
    </citation>
    <scope>NUCLEOTIDE SEQUENCE [LARGE SCALE GENOMIC DNA]</scope>
    <source>
        <strain evidence="4 5">6</strain>
    </source>
</reference>
<dbReference type="NCBIfam" id="TIGR00010">
    <property type="entry name" value="YchF/TatD family DNA exonuclease"/>
    <property type="match status" value="1"/>
</dbReference>
<dbReference type="GO" id="GO:0005829">
    <property type="term" value="C:cytosol"/>
    <property type="evidence" value="ECO:0007669"/>
    <property type="project" value="TreeGrafter"/>
</dbReference>
<organism evidence="4 5">
    <name type="scientific">Eubacterium cellulosolvens (strain ATCC 43171 / JCM 9499 / 6)</name>
    <name type="common">Cillobacterium cellulosolvens</name>
    <dbReference type="NCBI Taxonomy" id="633697"/>
    <lineage>
        <taxon>Bacteria</taxon>
        <taxon>Bacillati</taxon>
        <taxon>Bacillota</taxon>
        <taxon>Clostridia</taxon>
        <taxon>Eubacteriales</taxon>
        <taxon>Eubacteriaceae</taxon>
        <taxon>Eubacterium</taxon>
    </lineage>
</organism>
<feature type="binding site" evidence="3">
    <location>
        <position position="153"/>
    </location>
    <ligand>
        <name>a divalent metal cation</name>
        <dbReference type="ChEBI" id="CHEBI:60240"/>
        <label>2</label>
    </ligand>
</feature>
<accession>I5ATT5</accession>
<feature type="binding site" evidence="3">
    <location>
        <position position="6"/>
    </location>
    <ligand>
        <name>a divalent metal cation</name>
        <dbReference type="ChEBI" id="CHEBI:60240"/>
        <label>1</label>
    </ligand>
</feature>
<reference evidence="4 5" key="2">
    <citation type="submission" date="2012-02" db="EMBL/GenBank/DDBJ databases">
        <title>Improved High-Quality Draft sequence of Eubacterium cellulosolvens 6.</title>
        <authorList>
            <consortium name="US DOE Joint Genome Institute"/>
            <person name="Lucas S."/>
            <person name="Han J."/>
            <person name="Lapidus A."/>
            <person name="Cheng J.-F."/>
            <person name="Goodwin L."/>
            <person name="Pitluck S."/>
            <person name="Peters L."/>
            <person name="Mikhailova N."/>
            <person name="Gu W."/>
            <person name="Detter J.C."/>
            <person name="Han C."/>
            <person name="Tapia R."/>
            <person name="Land M."/>
            <person name="Hauser L."/>
            <person name="Kyrpides N."/>
            <person name="Ivanova N."/>
            <person name="Pagani I."/>
            <person name="Johnson E."/>
            <person name="Mukhopadhyay B."/>
            <person name="Anderson I."/>
            <person name="Woyke T."/>
        </authorList>
    </citation>
    <scope>NUCLEOTIDE SEQUENCE [LARGE SCALE GENOMIC DNA]</scope>
    <source>
        <strain evidence="4 5">6</strain>
    </source>
</reference>
<dbReference type="InterPro" id="IPR018228">
    <property type="entry name" value="DNase_TatD-rel_CS"/>
</dbReference>
<dbReference type="InterPro" id="IPR015991">
    <property type="entry name" value="TatD/YcfH-like"/>
</dbReference>
<protein>
    <submittedName>
        <fullName evidence="4">Hydrolase, TatD family</fullName>
    </submittedName>
</protein>
<dbReference type="FunFam" id="3.20.20.140:FF:000005">
    <property type="entry name" value="TatD family hydrolase"/>
    <property type="match status" value="1"/>
</dbReference>
<keyword evidence="1 3" id="KW-0479">Metal-binding</keyword>
<dbReference type="PROSITE" id="PS01091">
    <property type="entry name" value="TATD_3"/>
    <property type="match status" value="1"/>
</dbReference>
<feature type="binding site" evidence="3">
    <location>
        <position position="92"/>
    </location>
    <ligand>
        <name>a divalent metal cation</name>
        <dbReference type="ChEBI" id="CHEBI:60240"/>
        <label>1</label>
    </ligand>
</feature>
<keyword evidence="5" id="KW-1185">Reference proteome</keyword>